<evidence type="ECO:0000256" key="4">
    <source>
        <dbReference type="ARBA" id="ARBA00022679"/>
    </source>
</evidence>
<protein>
    <recommendedName>
        <fullName evidence="3">very-long-chain 3-oxoacyl-CoA synthase</fullName>
        <ecNumber evidence="3">2.3.1.199</ecNumber>
    </recommendedName>
</protein>
<dbReference type="AlphaFoldDB" id="A0ABD3A0A2"/>
<keyword evidence="10" id="KW-1185">Reference proteome</keyword>
<comment type="caution">
    <text evidence="9">The sequence shown here is derived from an EMBL/GenBank/DDBJ whole genome shotgun (WGS) entry which is preliminary data.</text>
</comment>
<dbReference type="GO" id="GO:0009922">
    <property type="term" value="F:fatty acid elongase activity"/>
    <property type="evidence" value="ECO:0007669"/>
    <property type="project" value="UniProtKB-EC"/>
</dbReference>
<dbReference type="InterPro" id="IPR013747">
    <property type="entry name" value="ACP_syn_III_C"/>
</dbReference>
<comment type="similarity">
    <text evidence="2">Belongs to the thiolase-like superfamily. Chalcone/stilbene synthases family.</text>
</comment>
<dbReference type="EMBL" id="JBJUIK010000006">
    <property type="protein sequence ID" value="KAL3525151.1"/>
    <property type="molecule type" value="Genomic_DNA"/>
</dbReference>
<evidence type="ECO:0000256" key="1">
    <source>
        <dbReference type="ARBA" id="ARBA00005194"/>
    </source>
</evidence>
<feature type="domain" description="Beta-ketoacyl-[acyl-carrier-protein] synthase III C-terminal" evidence="8">
    <location>
        <begin position="103"/>
        <end position="182"/>
    </location>
</feature>
<dbReference type="Proteomes" id="UP001630127">
    <property type="component" value="Unassembled WGS sequence"/>
</dbReference>
<dbReference type="Pfam" id="PF08541">
    <property type="entry name" value="ACP_syn_III_C"/>
    <property type="match status" value="1"/>
</dbReference>
<sequence>NTQAVVVSTEIMTQNWYSGNKKSMLGPKCLFREQDDTGKTGFSLFKDLMAIAGNTLKTNITKLGPLVLPISEQILFFATLLARKLFKNDKIMPYIPDFKLAFEHFCIHAGGRGVIDGIEKNIRLSEIHVEVSRMTLHRFGNTSSSSIWYSLASIEAEGRIKKAHRIWQIGFGSGFECNSAAWVALKNVKPSPNSPWEDCIDSCDNFGRPQHLFFADMVNIAMAEWFEFQNINDRKQGDSTEETGLHNSSAVEEMMRQDCIIINIVGKMDNRKNRIGMGIACSNVEGELLCT</sequence>
<dbReference type="Gene3D" id="3.40.47.10">
    <property type="match status" value="1"/>
</dbReference>
<dbReference type="SUPFAM" id="SSF53901">
    <property type="entry name" value="Thiolase-like"/>
    <property type="match status" value="1"/>
</dbReference>
<dbReference type="Pfam" id="PF08392">
    <property type="entry name" value="FAE1_CUT1_RppA"/>
    <property type="match status" value="2"/>
</dbReference>
<comment type="pathway">
    <text evidence="1">Lipid metabolism; fatty acid biosynthesis.</text>
</comment>
<feature type="domain" description="FAE" evidence="7">
    <location>
        <begin position="1"/>
        <end position="32"/>
    </location>
</feature>
<keyword evidence="5" id="KW-0012">Acyltransferase</keyword>
<dbReference type="EC" id="2.3.1.199" evidence="3"/>
<keyword evidence="4" id="KW-0808">Transferase</keyword>
<proteinExistence type="inferred from homology"/>
<evidence type="ECO:0000313" key="10">
    <source>
        <dbReference type="Proteomes" id="UP001630127"/>
    </source>
</evidence>
<evidence type="ECO:0000256" key="5">
    <source>
        <dbReference type="ARBA" id="ARBA00023315"/>
    </source>
</evidence>
<evidence type="ECO:0000256" key="2">
    <source>
        <dbReference type="ARBA" id="ARBA00005531"/>
    </source>
</evidence>
<organism evidence="9 10">
    <name type="scientific">Cinchona calisaya</name>
    <dbReference type="NCBI Taxonomy" id="153742"/>
    <lineage>
        <taxon>Eukaryota</taxon>
        <taxon>Viridiplantae</taxon>
        <taxon>Streptophyta</taxon>
        <taxon>Embryophyta</taxon>
        <taxon>Tracheophyta</taxon>
        <taxon>Spermatophyta</taxon>
        <taxon>Magnoliopsida</taxon>
        <taxon>eudicotyledons</taxon>
        <taxon>Gunneridae</taxon>
        <taxon>Pentapetalae</taxon>
        <taxon>asterids</taxon>
        <taxon>lamiids</taxon>
        <taxon>Gentianales</taxon>
        <taxon>Rubiaceae</taxon>
        <taxon>Cinchonoideae</taxon>
        <taxon>Cinchoneae</taxon>
        <taxon>Cinchona</taxon>
    </lineage>
</organism>
<feature type="non-terminal residue" evidence="9">
    <location>
        <position position="1"/>
    </location>
</feature>
<gene>
    <name evidence="9" type="ORF">ACH5RR_013523</name>
</gene>
<reference evidence="9 10" key="1">
    <citation type="submission" date="2024-11" db="EMBL/GenBank/DDBJ databases">
        <title>A near-complete genome assembly of Cinchona calisaya.</title>
        <authorList>
            <person name="Lian D.C."/>
            <person name="Zhao X.W."/>
            <person name="Wei L."/>
        </authorList>
    </citation>
    <scope>NUCLEOTIDE SEQUENCE [LARGE SCALE GENOMIC DNA]</scope>
    <source>
        <tissue evidence="9">Nenye</tissue>
    </source>
</reference>
<feature type="domain" description="FAE" evidence="7">
    <location>
        <begin position="33"/>
        <end position="85"/>
    </location>
</feature>
<dbReference type="PANTHER" id="PTHR31561">
    <property type="entry name" value="3-KETOACYL-COA SYNTHASE"/>
    <property type="match status" value="1"/>
</dbReference>
<name>A0ABD3A0A2_9GENT</name>
<evidence type="ECO:0000313" key="9">
    <source>
        <dbReference type="EMBL" id="KAL3525151.1"/>
    </source>
</evidence>
<evidence type="ECO:0000256" key="3">
    <source>
        <dbReference type="ARBA" id="ARBA00012307"/>
    </source>
</evidence>
<comment type="catalytic activity">
    <reaction evidence="6">
        <text>a very-long-chain acyl-CoA + malonyl-CoA + H(+) = a very-long-chain 3-oxoacyl-CoA + CO2 + CoA</text>
        <dbReference type="Rhea" id="RHEA:32727"/>
        <dbReference type="ChEBI" id="CHEBI:15378"/>
        <dbReference type="ChEBI" id="CHEBI:16526"/>
        <dbReference type="ChEBI" id="CHEBI:57287"/>
        <dbReference type="ChEBI" id="CHEBI:57384"/>
        <dbReference type="ChEBI" id="CHEBI:90725"/>
        <dbReference type="ChEBI" id="CHEBI:90736"/>
        <dbReference type="EC" id="2.3.1.199"/>
    </reaction>
</comment>
<evidence type="ECO:0000256" key="6">
    <source>
        <dbReference type="ARBA" id="ARBA00047375"/>
    </source>
</evidence>
<dbReference type="InterPro" id="IPR016039">
    <property type="entry name" value="Thiolase-like"/>
</dbReference>
<dbReference type="InterPro" id="IPR012392">
    <property type="entry name" value="3-ktacl-CoA_syn"/>
</dbReference>
<evidence type="ECO:0000259" key="8">
    <source>
        <dbReference type="Pfam" id="PF08541"/>
    </source>
</evidence>
<accession>A0ABD3A0A2</accession>
<evidence type="ECO:0000259" key="7">
    <source>
        <dbReference type="Pfam" id="PF08392"/>
    </source>
</evidence>
<dbReference type="InterPro" id="IPR013601">
    <property type="entry name" value="FAE1_typ3_polyketide_synth"/>
</dbReference>